<feature type="domain" description="Myb-like" evidence="5">
    <location>
        <begin position="63"/>
        <end position="113"/>
    </location>
</feature>
<dbReference type="Proteomes" id="UP001227230">
    <property type="component" value="Chromosome 16"/>
</dbReference>
<name>A0ABY9DGQ6_VITVI</name>
<evidence type="ECO:0000256" key="1">
    <source>
        <dbReference type="ARBA" id="ARBA00004123"/>
    </source>
</evidence>
<dbReference type="PROSITE" id="PS51294">
    <property type="entry name" value="HTH_MYB"/>
    <property type="match status" value="2"/>
</dbReference>
<dbReference type="InterPro" id="IPR001005">
    <property type="entry name" value="SANT/Myb"/>
</dbReference>
<keyword evidence="2" id="KW-0238">DNA-binding</keyword>
<feature type="domain" description="HTH myb-type" evidence="6">
    <location>
        <begin position="63"/>
        <end position="117"/>
    </location>
</feature>
<dbReference type="SMART" id="SM00717">
    <property type="entry name" value="SANT"/>
    <property type="match status" value="2"/>
</dbReference>
<dbReference type="Pfam" id="PF00249">
    <property type="entry name" value="Myb_DNA-binding"/>
    <property type="match status" value="2"/>
</dbReference>
<evidence type="ECO:0000256" key="2">
    <source>
        <dbReference type="ARBA" id="ARBA00023125"/>
    </source>
</evidence>
<dbReference type="InterPro" id="IPR017930">
    <property type="entry name" value="Myb_dom"/>
</dbReference>
<dbReference type="PANTHER" id="PTHR10641:SF1287">
    <property type="entry name" value="TRANSCRIPTION FACTOR MYB93"/>
    <property type="match status" value="1"/>
</dbReference>
<dbReference type="SUPFAM" id="SSF46689">
    <property type="entry name" value="Homeodomain-like"/>
    <property type="match status" value="1"/>
</dbReference>
<dbReference type="InterPro" id="IPR015495">
    <property type="entry name" value="Myb_TF_plants"/>
</dbReference>
<keyword evidence="8" id="KW-1185">Reference proteome</keyword>
<feature type="domain" description="HTH myb-type" evidence="6">
    <location>
        <begin position="9"/>
        <end position="62"/>
    </location>
</feature>
<dbReference type="InterPro" id="IPR009057">
    <property type="entry name" value="Homeodomain-like_sf"/>
</dbReference>
<evidence type="ECO:0000313" key="8">
    <source>
        <dbReference type="Proteomes" id="UP001227230"/>
    </source>
</evidence>
<reference evidence="7 8" key="1">
    <citation type="journal article" date="2023" name="Hortic Res">
        <title>The complete reference genome for grapevine (Vitis vinifera L.) genetics and breeding.</title>
        <authorList>
            <person name="Shi X."/>
            <person name="Cao S."/>
            <person name="Wang X."/>
            <person name="Huang S."/>
            <person name="Wang Y."/>
            <person name="Liu Z."/>
            <person name="Liu W."/>
            <person name="Leng X."/>
            <person name="Peng Y."/>
            <person name="Wang N."/>
            <person name="Wang Y."/>
            <person name="Ma Z."/>
            <person name="Xu X."/>
            <person name="Zhang F."/>
            <person name="Xue H."/>
            <person name="Zhong H."/>
            <person name="Wang Y."/>
            <person name="Zhang K."/>
            <person name="Velt A."/>
            <person name="Avia K."/>
            <person name="Holtgrawe D."/>
            <person name="Grimplet J."/>
            <person name="Matus J.T."/>
            <person name="Ware D."/>
            <person name="Wu X."/>
            <person name="Wang H."/>
            <person name="Liu C."/>
            <person name="Fang Y."/>
            <person name="Rustenholz C."/>
            <person name="Cheng Z."/>
            <person name="Xiao H."/>
            <person name="Zhou Y."/>
        </authorList>
    </citation>
    <scope>NUCLEOTIDE SEQUENCE [LARGE SCALE GENOMIC DNA]</scope>
    <source>
        <strain evidence="8">cv. Pinot noir / PN40024</strain>
        <tissue evidence="7">Leaf</tissue>
    </source>
</reference>
<protein>
    <submittedName>
        <fullName evidence="7">Uncharacterized protein</fullName>
    </submittedName>
</protein>
<comment type="subcellular location">
    <subcellularLocation>
        <location evidence="1">Nucleus</location>
    </subcellularLocation>
</comment>
<feature type="region of interest" description="Disordered" evidence="4">
    <location>
        <begin position="1"/>
        <end position="20"/>
    </location>
</feature>
<dbReference type="Gene3D" id="1.10.10.60">
    <property type="entry name" value="Homeodomain-like"/>
    <property type="match status" value="2"/>
</dbReference>
<keyword evidence="3" id="KW-0539">Nucleus</keyword>
<dbReference type="CDD" id="cd00167">
    <property type="entry name" value="SANT"/>
    <property type="match status" value="2"/>
</dbReference>
<gene>
    <name evidence="7" type="ORF">VitviT2T_024073</name>
</gene>
<organism evidence="7 8">
    <name type="scientific">Vitis vinifera</name>
    <name type="common">Grape</name>
    <dbReference type="NCBI Taxonomy" id="29760"/>
    <lineage>
        <taxon>Eukaryota</taxon>
        <taxon>Viridiplantae</taxon>
        <taxon>Streptophyta</taxon>
        <taxon>Embryophyta</taxon>
        <taxon>Tracheophyta</taxon>
        <taxon>Spermatophyta</taxon>
        <taxon>Magnoliopsida</taxon>
        <taxon>eudicotyledons</taxon>
        <taxon>Gunneridae</taxon>
        <taxon>Pentapetalae</taxon>
        <taxon>rosids</taxon>
        <taxon>Vitales</taxon>
        <taxon>Vitaceae</taxon>
        <taxon>Viteae</taxon>
        <taxon>Vitis</taxon>
    </lineage>
</organism>
<dbReference type="PANTHER" id="PTHR10641">
    <property type="entry name" value="MYB FAMILY TRANSCRIPTION FACTOR"/>
    <property type="match status" value="1"/>
</dbReference>
<evidence type="ECO:0000256" key="4">
    <source>
        <dbReference type="SAM" id="MobiDB-lite"/>
    </source>
</evidence>
<evidence type="ECO:0000313" key="7">
    <source>
        <dbReference type="EMBL" id="WKA06156.1"/>
    </source>
</evidence>
<evidence type="ECO:0000259" key="5">
    <source>
        <dbReference type="PROSITE" id="PS50090"/>
    </source>
</evidence>
<feature type="domain" description="Myb-like" evidence="5">
    <location>
        <begin position="9"/>
        <end position="62"/>
    </location>
</feature>
<evidence type="ECO:0000256" key="3">
    <source>
        <dbReference type="ARBA" id="ARBA00023242"/>
    </source>
</evidence>
<sequence length="433" mass="47518">MAASQGHGRNGLKKSPWTPKEDQKLIRYMKRHGEPTRWTEVPKLARLNRCGKSCRLRWSQYLKPGIKRGNFSQDEEDTIIRLQSAHGNRWVFIATQLPGRTDSEIKNYWNTSLKKKLAKKEIPPATQTPLFQPLLAAAVFLDSCANYIRDYALRLHSDARLPNPQRHGVGFISTDPTGAFPAQGPGFNYQAMEDPTVYYPDQFGPLITNFLNTIPFPQLNQNYAGHVGSLLGNIPPATQTPIQPLLPVADWLASTAAYLRSYAPGLHSNAQLPNLHSLHNPVVQQGFGDITPDPEAQLHGVGSISTDAAGALPGQGPGFNYQAMENPTVYNHPDQFGHLITSIPNMGVLIPDPKVNNNYAADLGSLFGNVPNAGSTPALMVSESSERSMTNQVENEMTPPTEEISPLEAWLEEFLSAENGETSDSFCGDVALV</sequence>
<dbReference type="PROSITE" id="PS50090">
    <property type="entry name" value="MYB_LIKE"/>
    <property type="match status" value="2"/>
</dbReference>
<dbReference type="EMBL" id="CP126663">
    <property type="protein sequence ID" value="WKA06156.1"/>
    <property type="molecule type" value="Genomic_DNA"/>
</dbReference>
<proteinExistence type="predicted"/>
<accession>A0ABY9DGQ6</accession>
<evidence type="ECO:0000259" key="6">
    <source>
        <dbReference type="PROSITE" id="PS51294"/>
    </source>
</evidence>